<dbReference type="SUPFAM" id="SSF50118">
    <property type="entry name" value="Cell growth inhibitor/plasmid maintenance toxic component"/>
    <property type="match status" value="1"/>
</dbReference>
<accession>A0ABP7TWB2</accession>
<name>A0ABP7TWB2_9ACTN</name>
<dbReference type="Proteomes" id="UP001500456">
    <property type="component" value="Unassembled WGS sequence"/>
</dbReference>
<dbReference type="EMBL" id="BAAAZX010000054">
    <property type="protein sequence ID" value="GAA4031469.1"/>
    <property type="molecule type" value="Genomic_DNA"/>
</dbReference>
<organism evidence="1 2">
    <name type="scientific">Streptomyces plumbiresistens</name>
    <dbReference type="NCBI Taxonomy" id="511811"/>
    <lineage>
        <taxon>Bacteria</taxon>
        <taxon>Bacillati</taxon>
        <taxon>Actinomycetota</taxon>
        <taxon>Actinomycetes</taxon>
        <taxon>Kitasatosporales</taxon>
        <taxon>Streptomycetaceae</taxon>
        <taxon>Streptomyces</taxon>
    </lineage>
</organism>
<comment type="caution">
    <text evidence="1">The sequence shown here is derived from an EMBL/GenBank/DDBJ whole genome shotgun (WGS) entry which is preliminary data.</text>
</comment>
<protein>
    <recommendedName>
        <fullName evidence="3">mRNA interferase MazF</fullName>
    </recommendedName>
</protein>
<evidence type="ECO:0000313" key="1">
    <source>
        <dbReference type="EMBL" id="GAA4031469.1"/>
    </source>
</evidence>
<keyword evidence="2" id="KW-1185">Reference proteome</keyword>
<evidence type="ECO:0008006" key="3">
    <source>
        <dbReference type="Google" id="ProtNLM"/>
    </source>
</evidence>
<evidence type="ECO:0000313" key="2">
    <source>
        <dbReference type="Proteomes" id="UP001500456"/>
    </source>
</evidence>
<reference evidence="2" key="1">
    <citation type="journal article" date="2019" name="Int. J. Syst. Evol. Microbiol.">
        <title>The Global Catalogue of Microorganisms (GCM) 10K type strain sequencing project: providing services to taxonomists for standard genome sequencing and annotation.</title>
        <authorList>
            <consortium name="The Broad Institute Genomics Platform"/>
            <consortium name="The Broad Institute Genome Sequencing Center for Infectious Disease"/>
            <person name="Wu L."/>
            <person name="Ma J."/>
        </authorList>
    </citation>
    <scope>NUCLEOTIDE SEQUENCE [LARGE SCALE GENOMIC DNA]</scope>
    <source>
        <strain evidence="2">JCM 16924</strain>
    </source>
</reference>
<proteinExistence type="predicted"/>
<gene>
    <name evidence="1" type="ORF">GCM10022232_91770</name>
</gene>
<sequence length="102" mass="10862">MVNRGDIWQVKGAHGERTVCVVSLDGLDETFGACLAIVLHPPGAYPDTIMSVHLKAPVEAVAVALNLTQLKTARFHDGTFMGNIGPDALARVDQALRAVLDL</sequence>